<evidence type="ECO:0000313" key="1">
    <source>
        <dbReference type="EMBL" id="RAJ02326.1"/>
    </source>
</evidence>
<gene>
    <name evidence="1" type="ORF">LX64_03337</name>
</gene>
<organism evidence="1 2">
    <name type="scientific">Chitinophaga skermanii</name>
    <dbReference type="NCBI Taxonomy" id="331697"/>
    <lineage>
        <taxon>Bacteria</taxon>
        <taxon>Pseudomonadati</taxon>
        <taxon>Bacteroidota</taxon>
        <taxon>Chitinophagia</taxon>
        <taxon>Chitinophagales</taxon>
        <taxon>Chitinophagaceae</taxon>
        <taxon>Chitinophaga</taxon>
    </lineage>
</organism>
<proteinExistence type="predicted"/>
<sequence>MGNVLATLYDRKKEVSANGVNINYYLPIVNSAQDYYPFGMVIPGRGAALLSGGGNGSGGGASIPPTLAVSSRTGNTPREYVASNLIEFVEGFESGTNDDFIAYISDGAELTGNGSGNVGVYGLGGYRYGFNGKENDNEVKGDGNQQDYGMRIYDPRIGKFFSVDPLSIKYPDLAPYQFAANTPIAAIDWNGLEPVLPAKAYKNISLEDLRGASKKSVSYLKGVLKATLDWAERNPWNYSEYRQSDRAKEFGTVVHAVSHPVETISSIPGAIKNWGINLLTGEPEAAGYALGQGLTFAVDIYMIKGLGSVKMSHFEGNSIIRKALNDGVKIIEAVSEDDKAYLKRMGAQATYMENVGEKGSILVGNMVSRPQILEEAFHHFQRMKYGSEYMGSEIVKVRLEIEAQNWLLKIGKREGWTATEIAEIERAKKHGNKV</sequence>
<name>A0A327QCF0_9BACT</name>
<dbReference type="Gene3D" id="2.180.10.10">
    <property type="entry name" value="RHS repeat-associated core"/>
    <property type="match status" value="1"/>
</dbReference>
<dbReference type="OrthoDB" id="680858at2"/>
<dbReference type="AlphaFoldDB" id="A0A327QCF0"/>
<dbReference type="RefSeq" id="WP_148707348.1">
    <property type="nucleotide sequence ID" value="NZ_QLLL01000006.1"/>
</dbReference>
<accession>A0A327QCF0</accession>
<protein>
    <submittedName>
        <fullName evidence="1">RHS repeat-associated protein</fullName>
    </submittedName>
</protein>
<comment type="caution">
    <text evidence="1">The sequence shown here is derived from an EMBL/GenBank/DDBJ whole genome shotgun (WGS) entry which is preliminary data.</text>
</comment>
<dbReference type="InterPro" id="IPR022385">
    <property type="entry name" value="Rhs_assc_core"/>
</dbReference>
<dbReference type="EMBL" id="QLLL01000006">
    <property type="protein sequence ID" value="RAJ02326.1"/>
    <property type="molecule type" value="Genomic_DNA"/>
</dbReference>
<reference evidence="1 2" key="1">
    <citation type="submission" date="2018-06" db="EMBL/GenBank/DDBJ databases">
        <title>Genomic Encyclopedia of Archaeal and Bacterial Type Strains, Phase II (KMG-II): from individual species to whole genera.</title>
        <authorList>
            <person name="Goeker M."/>
        </authorList>
    </citation>
    <scope>NUCLEOTIDE SEQUENCE [LARGE SCALE GENOMIC DNA]</scope>
    <source>
        <strain evidence="1 2">DSM 23857</strain>
    </source>
</reference>
<dbReference type="Proteomes" id="UP000249547">
    <property type="component" value="Unassembled WGS sequence"/>
</dbReference>
<dbReference type="NCBIfam" id="TIGR03696">
    <property type="entry name" value="Rhs_assc_core"/>
    <property type="match status" value="1"/>
</dbReference>
<evidence type="ECO:0000313" key="2">
    <source>
        <dbReference type="Proteomes" id="UP000249547"/>
    </source>
</evidence>
<keyword evidence="2" id="KW-1185">Reference proteome</keyword>